<keyword evidence="2" id="KW-1185">Reference proteome</keyword>
<dbReference type="CDD" id="cd03062">
    <property type="entry name" value="TRX_Fd_Sucrase"/>
    <property type="match status" value="1"/>
</dbReference>
<dbReference type="InterPro" id="IPR036249">
    <property type="entry name" value="Thioredoxin-like_sf"/>
</dbReference>
<dbReference type="InterPro" id="IPR009737">
    <property type="entry name" value="Aim32/Apd1-like"/>
</dbReference>
<dbReference type="Pfam" id="PF06999">
    <property type="entry name" value="Suc_Fer-like"/>
    <property type="match status" value="1"/>
</dbReference>
<name>A0A9P6CMS3_9AGAR</name>
<comment type="caution">
    <text evidence="1">The sequence shown here is derived from an EMBL/GenBank/DDBJ whole genome shotgun (WGS) entry which is preliminary data.</text>
</comment>
<dbReference type="AlphaFoldDB" id="A0A9P6CMS3"/>
<dbReference type="Proteomes" id="UP000807353">
    <property type="component" value="Unassembled WGS sequence"/>
</dbReference>
<organism evidence="1 2">
    <name type="scientific">Collybia nuda</name>
    <dbReference type="NCBI Taxonomy" id="64659"/>
    <lineage>
        <taxon>Eukaryota</taxon>
        <taxon>Fungi</taxon>
        <taxon>Dikarya</taxon>
        <taxon>Basidiomycota</taxon>
        <taxon>Agaricomycotina</taxon>
        <taxon>Agaricomycetes</taxon>
        <taxon>Agaricomycetidae</taxon>
        <taxon>Agaricales</taxon>
        <taxon>Tricholomatineae</taxon>
        <taxon>Clitocybaceae</taxon>
        <taxon>Collybia</taxon>
    </lineage>
</organism>
<gene>
    <name evidence="1" type="ORF">BDZ94DRAFT_281776</name>
</gene>
<dbReference type="EMBL" id="MU150244">
    <property type="protein sequence ID" value="KAF9465998.1"/>
    <property type="molecule type" value="Genomic_DNA"/>
</dbReference>
<reference evidence="1" key="1">
    <citation type="submission" date="2020-11" db="EMBL/GenBank/DDBJ databases">
        <authorList>
            <consortium name="DOE Joint Genome Institute"/>
            <person name="Ahrendt S."/>
            <person name="Riley R."/>
            <person name="Andreopoulos W."/>
            <person name="Labutti K."/>
            <person name="Pangilinan J."/>
            <person name="Ruiz-Duenas F.J."/>
            <person name="Barrasa J.M."/>
            <person name="Sanchez-Garcia M."/>
            <person name="Camarero S."/>
            <person name="Miyauchi S."/>
            <person name="Serrano A."/>
            <person name="Linde D."/>
            <person name="Babiker R."/>
            <person name="Drula E."/>
            <person name="Ayuso-Fernandez I."/>
            <person name="Pacheco R."/>
            <person name="Padilla G."/>
            <person name="Ferreira P."/>
            <person name="Barriuso J."/>
            <person name="Kellner H."/>
            <person name="Castanera R."/>
            <person name="Alfaro M."/>
            <person name="Ramirez L."/>
            <person name="Pisabarro A.G."/>
            <person name="Kuo A."/>
            <person name="Tritt A."/>
            <person name="Lipzen A."/>
            <person name="He G."/>
            <person name="Yan M."/>
            <person name="Ng V."/>
            <person name="Cullen D."/>
            <person name="Martin F."/>
            <person name="Rosso M.-N."/>
            <person name="Henrissat B."/>
            <person name="Hibbett D."/>
            <person name="Martinez A.T."/>
            <person name="Grigoriev I.V."/>
        </authorList>
    </citation>
    <scope>NUCLEOTIDE SEQUENCE</scope>
    <source>
        <strain evidence="1">CBS 247.69</strain>
    </source>
</reference>
<proteinExistence type="predicted"/>
<dbReference type="OrthoDB" id="10253744at2759"/>
<accession>A0A9P6CMS3</accession>
<protein>
    <submittedName>
        <fullName evidence="1">Sucrase/ferredoxin-like-domain-containing protein</fullName>
    </submittedName>
</protein>
<dbReference type="SUPFAM" id="SSF52833">
    <property type="entry name" value="Thioredoxin-like"/>
    <property type="match status" value="1"/>
</dbReference>
<dbReference type="PANTHER" id="PTHR31902">
    <property type="entry name" value="ACTIN PATCHES DISTAL PROTEIN 1"/>
    <property type="match status" value="1"/>
</dbReference>
<evidence type="ECO:0000313" key="1">
    <source>
        <dbReference type="EMBL" id="KAF9465998.1"/>
    </source>
</evidence>
<evidence type="ECO:0000313" key="2">
    <source>
        <dbReference type="Proteomes" id="UP000807353"/>
    </source>
</evidence>
<sequence length="276" mass="30584">MLVSVRSVPLTHRPLDIRPFSASLKFARKLTTEPTKNNLEEAKPLYGTVASHRSYIFLHASEPPSEFPARMSTAIQRALMLRTLKWGGIVNFSWHGPKSSSSDDSTSATAFSTAGGRLEIPKISLDNVDEIEVKLRKHSEGPLVKSTDEEIQLYVCTHGARDCRCGDMGSRVVKALREEVQKRLEADPHGIVSRVKVGEVGHVGGHQYAANLLVLPHGEWLGLLTPEDIPTVLDKILAHTPAPFDASQPPLYPERWRGRMGLSKDEQSELYMLHAP</sequence>
<dbReference type="Gene3D" id="3.40.30.10">
    <property type="entry name" value="Glutaredoxin"/>
    <property type="match status" value="1"/>
</dbReference>